<feature type="compositionally biased region" description="Low complexity" evidence="1">
    <location>
        <begin position="417"/>
        <end position="441"/>
    </location>
</feature>
<feature type="compositionally biased region" description="Basic and acidic residues" evidence="1">
    <location>
        <begin position="344"/>
        <end position="358"/>
    </location>
</feature>
<feature type="non-terminal residue" evidence="2">
    <location>
        <position position="441"/>
    </location>
</feature>
<proteinExistence type="predicted"/>
<organism evidence="2 3">
    <name type="scientific">Aduncisulcus paluster</name>
    <dbReference type="NCBI Taxonomy" id="2918883"/>
    <lineage>
        <taxon>Eukaryota</taxon>
        <taxon>Metamonada</taxon>
        <taxon>Carpediemonas-like organisms</taxon>
        <taxon>Aduncisulcus</taxon>
    </lineage>
</organism>
<reference evidence="2" key="1">
    <citation type="submission" date="2022-03" db="EMBL/GenBank/DDBJ databases">
        <title>Draft genome sequence of Aduncisulcus paluster, a free-living microaerophilic Fornicata.</title>
        <authorList>
            <person name="Yuyama I."/>
            <person name="Kume K."/>
            <person name="Tamura T."/>
            <person name="Inagaki Y."/>
            <person name="Hashimoto T."/>
        </authorList>
    </citation>
    <scope>NUCLEOTIDE SEQUENCE</scope>
    <source>
        <strain evidence="2">NY0171</strain>
    </source>
</reference>
<dbReference type="Proteomes" id="UP001057375">
    <property type="component" value="Unassembled WGS sequence"/>
</dbReference>
<feature type="region of interest" description="Disordered" evidence="1">
    <location>
        <begin position="184"/>
        <end position="249"/>
    </location>
</feature>
<sequence length="441" mass="50149">MKRAILVSTNNIQFPATPTGNKCNISLHIKACQNVKIRCYIAPRSFISSFSPDKKGDVAKYSGYSLAPSSSFSVNPSNFSLSKGEQIFIEIVFSPRCKPGLVCCSKLVLECSALESDVHIPSCNSSTKLSYSTKQQRSVRSSSPLQSCILSPLCKYQVSISGTCLSAEKDTSYFSEKTAGLIEQERRKKERKTRIKSSSSSCSKHSHQLFPILDIKTTNSKSQLQHKKTVGKCNSPSHAQSRSHSRECDRHHQELFVHYYPTKKHTQHRTESRHPKHTKRCFAEEDIPKIEQSHRYSHQDKVSQDKVKRKTQKRDEKGAYSKHKQHSRGHDHEYYRSEYIFPTPKDEEREERSEKTDLRSSLSKNRTIEKKPEQIIASYDDVYDVLGQGIYREDAISQLLSSRQTSSKIRFPPAPTSSSSSSNNYNNSHLNSKNSKNISSK</sequence>
<name>A0ABQ5JSX5_9EUKA</name>
<evidence type="ECO:0000313" key="3">
    <source>
        <dbReference type="Proteomes" id="UP001057375"/>
    </source>
</evidence>
<dbReference type="EMBL" id="BQXS01011670">
    <property type="protein sequence ID" value="GKT15388.1"/>
    <property type="molecule type" value="Genomic_DNA"/>
</dbReference>
<evidence type="ECO:0000256" key="1">
    <source>
        <dbReference type="SAM" id="MobiDB-lite"/>
    </source>
</evidence>
<gene>
    <name evidence="2" type="ORF">ADUPG1_010693</name>
</gene>
<keyword evidence="3" id="KW-1185">Reference proteome</keyword>
<comment type="caution">
    <text evidence="2">The sequence shown here is derived from an EMBL/GenBank/DDBJ whole genome shotgun (WGS) entry which is preliminary data.</text>
</comment>
<feature type="compositionally biased region" description="Polar residues" evidence="1">
    <location>
        <begin position="232"/>
        <end position="242"/>
    </location>
</feature>
<feature type="compositionally biased region" description="Basic and acidic residues" evidence="1">
    <location>
        <begin position="281"/>
        <end position="306"/>
    </location>
</feature>
<protein>
    <submittedName>
        <fullName evidence="2">Uncharacterized protein</fullName>
    </submittedName>
</protein>
<accession>A0ABQ5JSX5</accession>
<feature type="region of interest" description="Disordered" evidence="1">
    <location>
        <begin position="401"/>
        <end position="441"/>
    </location>
</feature>
<feature type="region of interest" description="Disordered" evidence="1">
    <location>
        <begin position="261"/>
        <end position="370"/>
    </location>
</feature>
<evidence type="ECO:0000313" key="2">
    <source>
        <dbReference type="EMBL" id="GKT15388.1"/>
    </source>
</evidence>